<evidence type="ECO:0000313" key="2">
    <source>
        <dbReference type="Proteomes" id="UP000002359"/>
    </source>
</evidence>
<protein>
    <submittedName>
        <fullName evidence="1">Uncharacterized protein</fullName>
    </submittedName>
</protein>
<evidence type="ECO:0000313" key="1">
    <source>
        <dbReference type="EMBL" id="ADE30970.1"/>
    </source>
</evidence>
<dbReference type="Proteomes" id="UP000002359">
    <property type="component" value="Chromosome"/>
</dbReference>
<dbReference type="KEGG" id="ssw:SSGZ1_0505"/>
<reference evidence="1 2" key="1">
    <citation type="journal article" date="2009" name="J. Infect. Dis.">
        <title>Clinical, experimental, and genomic differences between intermediately pathogenic, highly pathogenic, and epidemic Streptococcus suis.</title>
        <authorList>
            <person name="Ye C."/>
            <person name="Zheng H."/>
            <person name="Zhang J."/>
            <person name="Jing H."/>
            <person name="Wang L."/>
            <person name="Xiong Y."/>
            <person name="Wang W."/>
            <person name="Zhou Z."/>
            <person name="Sun Q."/>
            <person name="Luo X."/>
            <person name="Du H."/>
            <person name="Gottschalk M."/>
            <person name="Xu J."/>
        </authorList>
    </citation>
    <scope>NUCLEOTIDE SEQUENCE [LARGE SCALE GENOMIC DNA]</scope>
    <source>
        <strain evidence="1 2">GZ1</strain>
    </source>
</reference>
<sequence>MIYSVVKVQVKGFRFCGSELTPSLIWTKGVKMHTQNRPFFQNFLKKFF</sequence>
<name>D5AGK5_STRGZ</name>
<dbReference type="HOGENOM" id="CLU_3158303_0_0_9"/>
<proteinExistence type="predicted"/>
<organism evidence="1 2">
    <name type="scientific">Streptococcus suis (strain GZ1)</name>
    <dbReference type="NCBI Taxonomy" id="423211"/>
    <lineage>
        <taxon>Bacteria</taxon>
        <taxon>Bacillati</taxon>
        <taxon>Bacillota</taxon>
        <taxon>Bacilli</taxon>
        <taxon>Lactobacillales</taxon>
        <taxon>Streptococcaceae</taxon>
        <taxon>Streptococcus</taxon>
    </lineage>
</organism>
<dbReference type="EMBL" id="CP000837">
    <property type="protein sequence ID" value="ADE30970.1"/>
    <property type="molecule type" value="Genomic_DNA"/>
</dbReference>
<gene>
    <name evidence="1" type="ordered locus">SSGZ1_0505</name>
</gene>
<dbReference type="AlphaFoldDB" id="D5AGK5"/>
<accession>D5AGK5</accession>